<dbReference type="EMBL" id="JARK01001525">
    <property type="protein sequence ID" value="EYB92865.1"/>
    <property type="molecule type" value="Genomic_DNA"/>
</dbReference>
<feature type="compositionally biased region" description="Low complexity" evidence="1">
    <location>
        <begin position="104"/>
        <end position="115"/>
    </location>
</feature>
<name>A0A016SQI4_9BILA</name>
<dbReference type="AlphaFoldDB" id="A0A016SQI4"/>
<reference evidence="3" key="1">
    <citation type="journal article" date="2015" name="Nat. Genet.">
        <title>The genome and transcriptome of the zoonotic hookworm Ancylostoma ceylanicum identify infection-specific gene families.</title>
        <authorList>
            <person name="Schwarz E.M."/>
            <person name="Hu Y."/>
            <person name="Antoshechkin I."/>
            <person name="Miller M.M."/>
            <person name="Sternberg P.W."/>
            <person name="Aroian R.V."/>
        </authorList>
    </citation>
    <scope>NUCLEOTIDE SEQUENCE</scope>
    <source>
        <strain evidence="3">HY135</strain>
    </source>
</reference>
<accession>A0A016SQI4</accession>
<proteinExistence type="predicted"/>
<sequence>MTPQITQAQWHTQVAFTYWDPPTPRNVSSWTRKTLHQDRGLFASYSKVSSRGGSAVVRDKSSDHSGIPGVTSLPHYVRKCPRWIPYYRGGSAVTLLPTVDSHMSHGGPAHSHGGSAVETIKTTSRTQTIPHVSTRTT</sequence>
<feature type="compositionally biased region" description="Polar residues" evidence="1">
    <location>
        <begin position="120"/>
        <end position="137"/>
    </location>
</feature>
<evidence type="ECO:0000313" key="2">
    <source>
        <dbReference type="EMBL" id="EYB92865.1"/>
    </source>
</evidence>
<evidence type="ECO:0000313" key="3">
    <source>
        <dbReference type="Proteomes" id="UP000024635"/>
    </source>
</evidence>
<feature type="region of interest" description="Disordered" evidence="1">
    <location>
        <begin position="103"/>
        <end position="137"/>
    </location>
</feature>
<organism evidence="2 3">
    <name type="scientific">Ancylostoma ceylanicum</name>
    <dbReference type="NCBI Taxonomy" id="53326"/>
    <lineage>
        <taxon>Eukaryota</taxon>
        <taxon>Metazoa</taxon>
        <taxon>Ecdysozoa</taxon>
        <taxon>Nematoda</taxon>
        <taxon>Chromadorea</taxon>
        <taxon>Rhabditida</taxon>
        <taxon>Rhabditina</taxon>
        <taxon>Rhabditomorpha</taxon>
        <taxon>Strongyloidea</taxon>
        <taxon>Ancylostomatidae</taxon>
        <taxon>Ancylostomatinae</taxon>
        <taxon>Ancylostoma</taxon>
    </lineage>
</organism>
<gene>
    <name evidence="2" type="primary">Acey_s0189.g1199</name>
    <name evidence="2" type="ORF">Y032_0189g1199</name>
</gene>
<dbReference type="Proteomes" id="UP000024635">
    <property type="component" value="Unassembled WGS sequence"/>
</dbReference>
<protein>
    <submittedName>
        <fullName evidence="2">Uncharacterized protein</fullName>
    </submittedName>
</protein>
<keyword evidence="3" id="KW-1185">Reference proteome</keyword>
<comment type="caution">
    <text evidence="2">The sequence shown here is derived from an EMBL/GenBank/DDBJ whole genome shotgun (WGS) entry which is preliminary data.</text>
</comment>
<evidence type="ECO:0000256" key="1">
    <source>
        <dbReference type="SAM" id="MobiDB-lite"/>
    </source>
</evidence>